<accession>B0C1V0</accession>
<dbReference type="KEGG" id="amr:AM1_1077"/>
<dbReference type="EMBL" id="CP000828">
    <property type="protein sequence ID" value="ABW26116.1"/>
    <property type="molecule type" value="Genomic_DNA"/>
</dbReference>
<keyword evidence="3" id="KW-1185">Reference proteome</keyword>
<dbReference type="AlphaFoldDB" id="B0C1V0"/>
<proteinExistence type="predicted"/>
<organism evidence="2 3">
    <name type="scientific">Acaryochloris marina (strain MBIC 11017)</name>
    <dbReference type="NCBI Taxonomy" id="329726"/>
    <lineage>
        <taxon>Bacteria</taxon>
        <taxon>Bacillati</taxon>
        <taxon>Cyanobacteriota</taxon>
        <taxon>Cyanophyceae</taxon>
        <taxon>Acaryochloridales</taxon>
        <taxon>Acaryochloridaceae</taxon>
        <taxon>Acaryochloris</taxon>
    </lineage>
</organism>
<protein>
    <submittedName>
        <fullName evidence="2">Uncharacterized protein</fullName>
    </submittedName>
</protein>
<dbReference type="Proteomes" id="UP000000268">
    <property type="component" value="Chromosome"/>
</dbReference>
<gene>
    <name evidence="2" type="ordered locus">AM1_1077</name>
</gene>
<name>B0C1V0_ACAM1</name>
<dbReference type="STRING" id="329726.AM1_1077"/>
<feature type="region of interest" description="Disordered" evidence="1">
    <location>
        <begin position="1"/>
        <end position="23"/>
    </location>
</feature>
<evidence type="ECO:0000256" key="1">
    <source>
        <dbReference type="SAM" id="MobiDB-lite"/>
    </source>
</evidence>
<dbReference type="eggNOG" id="COG3168">
    <property type="taxonomic scope" value="Bacteria"/>
</dbReference>
<dbReference type="OrthoDB" id="428674at2"/>
<evidence type="ECO:0000313" key="3">
    <source>
        <dbReference type="Proteomes" id="UP000000268"/>
    </source>
</evidence>
<dbReference type="HOGENOM" id="CLU_793713_0_0_3"/>
<evidence type="ECO:0000313" key="2">
    <source>
        <dbReference type="EMBL" id="ABW26116.1"/>
    </source>
</evidence>
<sequence length="349" mass="36891">MFEEVSSNPTLGTDESQQSSVLPTSHASMGADELMDELFHDLEVGLDDSSFALATRGDEHVGYALLETGEQNSSDRPGDDLLVPYTPLDSTLALREDLEASLSLDLVSSQNSDKNQLTGKRLLMTSACVSLVGISMFWVGRQLRLQHAPVAAAPRSAIALPQVPSETVAFADYVSQSLERIHQETKAAKLAAAKARTQPKPVATLPSAGLPSLPNVPKVSVASSTTASIPNNVERVYVPVTEAPAPVAAPKPASTPVIAAAKATTQEDELPVVKPLPLTPPSNGERKFLGGTNLGDQPVFMVSINGSTRHIKLGESIDETGATFVEFDGEQSVLKQGNQLRSVTAGQSF</sequence>
<dbReference type="RefSeq" id="WP_012161673.1">
    <property type="nucleotide sequence ID" value="NC_009925.1"/>
</dbReference>
<reference evidence="2 3" key="1">
    <citation type="journal article" date="2008" name="Proc. Natl. Acad. Sci. U.S.A.">
        <title>Niche adaptation and genome expansion in the chlorophyll d-producing cyanobacterium Acaryochloris marina.</title>
        <authorList>
            <person name="Swingley W.D."/>
            <person name="Chen M."/>
            <person name="Cheung P.C."/>
            <person name="Conrad A.L."/>
            <person name="Dejesa L.C."/>
            <person name="Hao J."/>
            <person name="Honchak B.M."/>
            <person name="Karbach L.E."/>
            <person name="Kurdoglu A."/>
            <person name="Lahiri S."/>
            <person name="Mastrian S.D."/>
            <person name="Miyashita H."/>
            <person name="Page L."/>
            <person name="Ramakrishna P."/>
            <person name="Satoh S."/>
            <person name="Sattley W.M."/>
            <person name="Shimada Y."/>
            <person name="Taylor H.L."/>
            <person name="Tomo T."/>
            <person name="Tsuchiya T."/>
            <person name="Wang Z.T."/>
            <person name="Raymond J."/>
            <person name="Mimuro M."/>
            <person name="Blankenship R.E."/>
            <person name="Touchman J.W."/>
        </authorList>
    </citation>
    <scope>NUCLEOTIDE SEQUENCE [LARGE SCALE GENOMIC DNA]</scope>
    <source>
        <strain evidence="3">MBIC 11017</strain>
    </source>
</reference>